<evidence type="ECO:0008006" key="3">
    <source>
        <dbReference type="Google" id="ProtNLM"/>
    </source>
</evidence>
<sequence length="90" mass="10108">MWGNPVPGTDVPLEHVRFEPSSAIEKTPNDASIDYESLLFIDTVHSLPAGYTPEKGSEIKFKETTFSVEKVEPVYAVDPDTPHHYEVYLT</sequence>
<dbReference type="Pfam" id="PF10665">
    <property type="entry name" value="Minor_capsid_1"/>
    <property type="match status" value="1"/>
</dbReference>
<dbReference type="InterPro" id="IPR019612">
    <property type="entry name" value="Minor_capsid_put"/>
</dbReference>
<gene>
    <name evidence="1" type="ORF">SN16_11255</name>
</gene>
<accession>A0A0C2E425</accession>
<evidence type="ECO:0000313" key="2">
    <source>
        <dbReference type="Proteomes" id="UP000031546"/>
    </source>
</evidence>
<protein>
    <recommendedName>
        <fullName evidence="3">Minor capsid protein</fullName>
    </recommendedName>
</protein>
<evidence type="ECO:0000313" key="1">
    <source>
        <dbReference type="EMBL" id="KIH70152.1"/>
    </source>
</evidence>
<name>A0A0C2E425_9STAP</name>
<organism evidence="1 2">
    <name type="scientific">Salinicoccus roseus</name>
    <dbReference type="NCBI Taxonomy" id="45670"/>
    <lineage>
        <taxon>Bacteria</taxon>
        <taxon>Bacillati</taxon>
        <taxon>Bacillota</taxon>
        <taxon>Bacilli</taxon>
        <taxon>Bacillales</taxon>
        <taxon>Staphylococcaceae</taxon>
        <taxon>Salinicoccus</taxon>
    </lineage>
</organism>
<reference evidence="1 2" key="1">
    <citation type="submission" date="2015-01" db="EMBL/GenBank/DDBJ databases">
        <title>Genome sequences of high lactate-tolerant strain Salinicoccus roseus W12 with industrial interest.</title>
        <authorList>
            <person name="Wang H."/>
            <person name="Yu B."/>
        </authorList>
    </citation>
    <scope>NUCLEOTIDE SEQUENCE [LARGE SCALE GENOMIC DNA]</scope>
    <source>
        <strain evidence="1 2">W12</strain>
    </source>
</reference>
<comment type="caution">
    <text evidence="1">The sequence shown here is derived from an EMBL/GenBank/DDBJ whole genome shotgun (WGS) entry which is preliminary data.</text>
</comment>
<dbReference type="AlphaFoldDB" id="A0A0C2E425"/>
<dbReference type="STRING" id="45670.SN16_11255"/>
<dbReference type="Proteomes" id="UP000031546">
    <property type="component" value="Unassembled WGS sequence"/>
</dbReference>
<dbReference type="EMBL" id="JXII01000009">
    <property type="protein sequence ID" value="KIH70152.1"/>
    <property type="molecule type" value="Genomic_DNA"/>
</dbReference>
<proteinExistence type="predicted"/>